<sequence length="187" mass="20067">MAAPEDYEVVKFYRTSKYPLMLGRLPDGSKIFGGPYTAAQGIAGAAMIILVLSSWGLWANYGLIGNIIVGATAVVVPVYFAGMIRTRNRNPASMFLGAMKAFASPDTGRVGSKAFKFRKPHHVRGLTIPDYMPASPEIPAADKEPGQPVRNIQAPEPAPASPSTVQAQQHRAVTAIERLMAETTPKS</sequence>
<comment type="caution">
    <text evidence="3">The sequence shown here is derived from an EMBL/GenBank/DDBJ whole genome shotgun (WGS) entry which is preliminary data.</text>
</comment>
<feature type="transmembrane region" description="Helical" evidence="2">
    <location>
        <begin position="31"/>
        <end position="52"/>
    </location>
</feature>
<feature type="transmembrane region" description="Helical" evidence="2">
    <location>
        <begin position="58"/>
        <end position="80"/>
    </location>
</feature>
<keyword evidence="2" id="KW-1133">Transmembrane helix</keyword>
<feature type="compositionally biased region" description="Polar residues" evidence="1">
    <location>
        <begin position="161"/>
        <end position="170"/>
    </location>
</feature>
<dbReference type="RefSeq" id="WP_230068264.1">
    <property type="nucleotide sequence ID" value="NZ_BAABLL010000017.1"/>
</dbReference>
<proteinExistence type="predicted"/>
<dbReference type="EMBL" id="JBHSCQ010000024">
    <property type="protein sequence ID" value="MFC4267234.1"/>
    <property type="molecule type" value="Genomic_DNA"/>
</dbReference>
<accession>A0ABV8R455</accession>
<dbReference type="Proteomes" id="UP001595773">
    <property type="component" value="Unassembled WGS sequence"/>
</dbReference>
<organism evidence="3 4">
    <name type="scientific">Arthrobacter cryoconiti</name>
    <dbReference type="NCBI Taxonomy" id="748907"/>
    <lineage>
        <taxon>Bacteria</taxon>
        <taxon>Bacillati</taxon>
        <taxon>Actinomycetota</taxon>
        <taxon>Actinomycetes</taxon>
        <taxon>Micrococcales</taxon>
        <taxon>Micrococcaceae</taxon>
        <taxon>Arthrobacter</taxon>
    </lineage>
</organism>
<evidence type="ECO:0008006" key="5">
    <source>
        <dbReference type="Google" id="ProtNLM"/>
    </source>
</evidence>
<keyword evidence="4" id="KW-1185">Reference proteome</keyword>
<name>A0ABV8R455_9MICC</name>
<keyword evidence="2" id="KW-0472">Membrane</keyword>
<evidence type="ECO:0000256" key="2">
    <source>
        <dbReference type="SAM" id="Phobius"/>
    </source>
</evidence>
<keyword evidence="2" id="KW-0812">Transmembrane</keyword>
<evidence type="ECO:0000313" key="3">
    <source>
        <dbReference type="EMBL" id="MFC4267234.1"/>
    </source>
</evidence>
<gene>
    <name evidence="3" type="ORF">ACFOW9_16630</name>
</gene>
<evidence type="ECO:0000256" key="1">
    <source>
        <dbReference type="SAM" id="MobiDB-lite"/>
    </source>
</evidence>
<evidence type="ECO:0000313" key="4">
    <source>
        <dbReference type="Proteomes" id="UP001595773"/>
    </source>
</evidence>
<feature type="region of interest" description="Disordered" evidence="1">
    <location>
        <begin position="132"/>
        <end position="170"/>
    </location>
</feature>
<reference evidence="4" key="1">
    <citation type="journal article" date="2019" name="Int. J. Syst. Evol. Microbiol.">
        <title>The Global Catalogue of Microorganisms (GCM) 10K type strain sequencing project: providing services to taxonomists for standard genome sequencing and annotation.</title>
        <authorList>
            <consortium name="The Broad Institute Genomics Platform"/>
            <consortium name="The Broad Institute Genome Sequencing Center for Infectious Disease"/>
            <person name="Wu L."/>
            <person name="Ma J."/>
        </authorList>
    </citation>
    <scope>NUCLEOTIDE SEQUENCE [LARGE SCALE GENOMIC DNA]</scope>
    <source>
        <strain evidence="4">CGMCC 1.10698</strain>
    </source>
</reference>
<protein>
    <recommendedName>
        <fullName evidence="5">PrgI family protein</fullName>
    </recommendedName>
</protein>